<comment type="similarity">
    <text evidence="3 16">Belongs to the RNase T2 family.</text>
</comment>
<dbReference type="GO" id="GO:0005576">
    <property type="term" value="C:extracellular region"/>
    <property type="evidence" value="ECO:0007669"/>
    <property type="project" value="TreeGrafter"/>
</dbReference>
<dbReference type="PANTHER" id="PTHR11240">
    <property type="entry name" value="RIBONUCLEASE T2"/>
    <property type="match status" value="1"/>
</dbReference>
<feature type="signal peptide" evidence="18">
    <location>
        <begin position="1"/>
        <end position="16"/>
    </location>
</feature>
<evidence type="ECO:0000256" key="5">
    <source>
        <dbReference type="ARBA" id="ARBA00022490"/>
    </source>
</evidence>
<evidence type="ECO:0000256" key="13">
    <source>
        <dbReference type="ARBA" id="ARBA00025494"/>
    </source>
</evidence>
<evidence type="ECO:0000256" key="8">
    <source>
        <dbReference type="ARBA" id="ARBA00022729"/>
    </source>
</evidence>
<organism evidence="20 21">
    <name type="scientific">Mycena metata</name>
    <dbReference type="NCBI Taxonomy" id="1033252"/>
    <lineage>
        <taxon>Eukaryota</taxon>
        <taxon>Fungi</taxon>
        <taxon>Dikarya</taxon>
        <taxon>Basidiomycota</taxon>
        <taxon>Agaricomycotina</taxon>
        <taxon>Agaricomycetes</taxon>
        <taxon>Agaricomycetidae</taxon>
        <taxon>Agaricales</taxon>
        <taxon>Marasmiineae</taxon>
        <taxon>Mycenaceae</taxon>
        <taxon>Mycena</taxon>
    </lineage>
</organism>
<evidence type="ECO:0000256" key="17">
    <source>
        <dbReference type="SAM" id="MobiDB-lite"/>
    </source>
</evidence>
<name>A0AAD7P3G5_9AGAR</name>
<comment type="function">
    <text evidence="13">Rnase which modulates cell survival under stress conditions. Released from the vacuole to the cytoplasm during stress to promote tRNA and rRNA cleavage and to activate separately a downstream pathway that promotes cell death. Involved in cell size, vacuolar morphology and growth at high temperatures and high salt concentration.</text>
</comment>
<dbReference type="GO" id="GO:0005775">
    <property type="term" value="C:vacuolar lumen"/>
    <property type="evidence" value="ECO:0007669"/>
    <property type="project" value="UniProtKB-SubCell"/>
</dbReference>
<dbReference type="AlphaFoldDB" id="A0AAD7P3G5"/>
<evidence type="ECO:0000256" key="11">
    <source>
        <dbReference type="ARBA" id="ARBA00023180"/>
    </source>
</evidence>
<keyword evidence="6" id="KW-0926">Vacuole</keyword>
<reference evidence="20" key="1">
    <citation type="submission" date="2023-03" db="EMBL/GenBank/DDBJ databases">
        <title>Massive genome expansion in bonnet fungi (Mycena s.s.) driven by repeated elements and novel gene families across ecological guilds.</title>
        <authorList>
            <consortium name="Lawrence Berkeley National Laboratory"/>
            <person name="Harder C.B."/>
            <person name="Miyauchi S."/>
            <person name="Viragh M."/>
            <person name="Kuo A."/>
            <person name="Thoen E."/>
            <person name="Andreopoulos B."/>
            <person name="Lu D."/>
            <person name="Skrede I."/>
            <person name="Drula E."/>
            <person name="Henrissat B."/>
            <person name="Morin E."/>
            <person name="Kohler A."/>
            <person name="Barry K."/>
            <person name="LaButti K."/>
            <person name="Morin E."/>
            <person name="Salamov A."/>
            <person name="Lipzen A."/>
            <person name="Mereny Z."/>
            <person name="Hegedus B."/>
            <person name="Baldrian P."/>
            <person name="Stursova M."/>
            <person name="Weitz H."/>
            <person name="Taylor A."/>
            <person name="Grigoriev I.V."/>
            <person name="Nagy L.G."/>
            <person name="Martin F."/>
            <person name="Kauserud H."/>
        </authorList>
    </citation>
    <scope>NUCLEOTIDE SEQUENCE</scope>
    <source>
        <strain evidence="20">CBHHK182m</strain>
    </source>
</reference>
<dbReference type="InterPro" id="IPR033697">
    <property type="entry name" value="Ribonuclease_T2_eukaryotic"/>
</dbReference>
<accession>A0AAD7P3G5</accession>
<comment type="caution">
    <text evidence="20">The sequence shown here is derived from an EMBL/GenBank/DDBJ whole genome shotgun (WGS) entry which is preliminary data.</text>
</comment>
<sequence>MLAVTLLAGLVGSTLATPFFSPWNAEELFNRAVTSSGCSTTGTASCTNTSAVSDLCCFQAPGGQLLQVQFWDTDPSTGPSNSWTIHGLWPDHCDGTFDESCDSSRAYTGISSLLTAQGASDTLDFMQTYWKNDPNDGTDETFWEHEWATHGTCMSTLDVKCLPSGSPKGAEAVAFYNTVVRLFKTLPTYTWLEDAGITPSSSTTHTLASMIAALKKGYGFTPALDCTSGAVDQISYYYHLRGSVIDGTFEPIDAPKAGSCPSSGIKYLTKTGSPVSTTSTKTTSTKTTTTSTKTTTTKTTTTSTSTGTPTSIPSKATIQAIQDGDAIGGLLSLGTWSTQTLATYTLTGTGSSFTLSSSKGSCGVSGGAFACGSGSSSTFSAVASGGLTLLAYEGSTSFSSSDAPSGSTVETVNTGSDGDQVYTLSIVST</sequence>
<dbReference type="InterPro" id="IPR036430">
    <property type="entry name" value="RNase_T2-like_sf"/>
</dbReference>
<feature type="active site" evidence="15">
    <location>
        <position position="146"/>
    </location>
</feature>
<dbReference type="Pfam" id="PF00445">
    <property type="entry name" value="Ribonuclease_T2"/>
    <property type="match status" value="1"/>
</dbReference>
<evidence type="ECO:0000256" key="2">
    <source>
        <dbReference type="ARBA" id="ARBA00004496"/>
    </source>
</evidence>
<evidence type="ECO:0000256" key="6">
    <source>
        <dbReference type="ARBA" id="ARBA00022554"/>
    </source>
</evidence>
<evidence type="ECO:0000256" key="16">
    <source>
        <dbReference type="RuleBase" id="RU004328"/>
    </source>
</evidence>
<dbReference type="InterPro" id="IPR001568">
    <property type="entry name" value="RNase_T2-like"/>
</dbReference>
<evidence type="ECO:0000259" key="19">
    <source>
        <dbReference type="Pfam" id="PF25488"/>
    </source>
</evidence>
<feature type="chain" id="PRO_5041984360" description="Ribonuclease T2-like" evidence="18">
    <location>
        <begin position="17"/>
        <end position="429"/>
    </location>
</feature>
<keyword evidence="7" id="KW-0540">Nuclease</keyword>
<keyword evidence="9" id="KW-0378">Hydrolase</keyword>
<evidence type="ECO:0000256" key="7">
    <source>
        <dbReference type="ARBA" id="ARBA00022722"/>
    </source>
</evidence>
<comment type="subcellular location">
    <subcellularLocation>
        <location evidence="2">Cytoplasm</location>
    </subcellularLocation>
    <subcellularLocation>
        <location evidence="1">Vacuole lumen</location>
    </subcellularLocation>
</comment>
<feature type="region of interest" description="Disordered" evidence="17">
    <location>
        <begin position="271"/>
        <end position="311"/>
    </location>
</feature>
<dbReference type="InterPro" id="IPR018188">
    <property type="entry name" value="RNase_T2_His_AS_1"/>
</dbReference>
<dbReference type="PANTHER" id="PTHR11240:SF22">
    <property type="entry name" value="RIBONUCLEASE T2"/>
    <property type="match status" value="1"/>
</dbReference>
<evidence type="ECO:0000256" key="15">
    <source>
        <dbReference type="PIRSR" id="PIRSR633697-1"/>
    </source>
</evidence>
<keyword evidence="8 18" id="KW-0732">Signal</keyword>
<feature type="active site" evidence="15">
    <location>
        <position position="150"/>
    </location>
</feature>
<dbReference type="Proteomes" id="UP001215598">
    <property type="component" value="Unassembled WGS sequence"/>
</dbReference>
<keyword evidence="11" id="KW-0325">Glycoprotein</keyword>
<protein>
    <recommendedName>
        <fullName evidence="14">Ribonuclease T2-like</fullName>
        <ecNumber evidence="4">4.6.1.19</ecNumber>
    </recommendedName>
</protein>
<dbReference type="EC" id="4.6.1.19" evidence="4"/>
<evidence type="ECO:0000256" key="10">
    <source>
        <dbReference type="ARBA" id="ARBA00023157"/>
    </source>
</evidence>
<evidence type="ECO:0000256" key="14">
    <source>
        <dbReference type="ARBA" id="ARBA00071169"/>
    </source>
</evidence>
<evidence type="ECO:0000256" key="9">
    <source>
        <dbReference type="ARBA" id="ARBA00022801"/>
    </source>
</evidence>
<proteinExistence type="inferred from homology"/>
<dbReference type="GO" id="GO:0016787">
    <property type="term" value="F:hydrolase activity"/>
    <property type="evidence" value="ECO:0007669"/>
    <property type="project" value="UniProtKB-KW"/>
</dbReference>
<feature type="domain" description="RNase T2-like C-terminal" evidence="19">
    <location>
        <begin position="311"/>
        <end position="421"/>
    </location>
</feature>
<gene>
    <name evidence="20" type="ORF">B0H16DRAFT_39265</name>
</gene>
<evidence type="ECO:0000256" key="1">
    <source>
        <dbReference type="ARBA" id="ARBA00004410"/>
    </source>
</evidence>
<dbReference type="InterPro" id="IPR057328">
    <property type="entry name" value="RNaseT2L_C"/>
</dbReference>
<dbReference type="Pfam" id="PF25488">
    <property type="entry name" value="RNaseT2L_C"/>
    <property type="match status" value="1"/>
</dbReference>
<keyword evidence="12" id="KW-0456">Lyase</keyword>
<keyword evidence="10" id="KW-1015">Disulfide bond</keyword>
<dbReference type="SUPFAM" id="SSF55895">
    <property type="entry name" value="Ribonuclease Rh-like"/>
    <property type="match status" value="1"/>
</dbReference>
<dbReference type="Gene3D" id="3.90.730.10">
    <property type="entry name" value="Ribonuclease T2-like"/>
    <property type="match status" value="1"/>
</dbReference>
<evidence type="ECO:0000256" key="3">
    <source>
        <dbReference type="ARBA" id="ARBA00007469"/>
    </source>
</evidence>
<dbReference type="PROSITE" id="PS00531">
    <property type="entry name" value="RNASE_T2_2"/>
    <property type="match status" value="1"/>
</dbReference>
<evidence type="ECO:0000313" key="20">
    <source>
        <dbReference type="EMBL" id="KAJ7786643.1"/>
    </source>
</evidence>
<feature type="active site" evidence="15">
    <location>
        <position position="86"/>
    </location>
</feature>
<evidence type="ECO:0000256" key="4">
    <source>
        <dbReference type="ARBA" id="ARBA00012571"/>
    </source>
</evidence>
<evidence type="ECO:0000256" key="12">
    <source>
        <dbReference type="ARBA" id="ARBA00023239"/>
    </source>
</evidence>
<dbReference type="InterPro" id="IPR033130">
    <property type="entry name" value="RNase_T2_His_AS_2"/>
</dbReference>
<evidence type="ECO:0000313" key="21">
    <source>
        <dbReference type="Proteomes" id="UP001215598"/>
    </source>
</evidence>
<dbReference type="CDD" id="cd01061">
    <property type="entry name" value="RNase_T2_euk"/>
    <property type="match status" value="1"/>
</dbReference>
<dbReference type="GO" id="GO:0003723">
    <property type="term" value="F:RNA binding"/>
    <property type="evidence" value="ECO:0007669"/>
    <property type="project" value="InterPro"/>
</dbReference>
<dbReference type="EMBL" id="JARKIB010000001">
    <property type="protein sequence ID" value="KAJ7786643.1"/>
    <property type="molecule type" value="Genomic_DNA"/>
</dbReference>
<dbReference type="GO" id="GO:0006401">
    <property type="term" value="P:RNA catabolic process"/>
    <property type="evidence" value="ECO:0007669"/>
    <property type="project" value="TreeGrafter"/>
</dbReference>
<dbReference type="PROSITE" id="PS00530">
    <property type="entry name" value="RNASE_T2_1"/>
    <property type="match status" value="1"/>
</dbReference>
<keyword evidence="5" id="KW-0963">Cytoplasm</keyword>
<dbReference type="GO" id="GO:0033897">
    <property type="term" value="F:ribonuclease T2 activity"/>
    <property type="evidence" value="ECO:0007669"/>
    <property type="project" value="UniProtKB-EC"/>
</dbReference>
<evidence type="ECO:0000256" key="18">
    <source>
        <dbReference type="SAM" id="SignalP"/>
    </source>
</evidence>
<keyword evidence="21" id="KW-1185">Reference proteome</keyword>